<sequence length="568" mass="64283">MEAESSEEEINSDVTSEDLDGFVEPDYGRERRDLYGEKVSELEQKYAKYVEREDESTTEEIRPQIRPFPTSMDPLLFLVRVKFGKEKSIANRIIEQAKGVGDVTAVVQKDGLKGYIYVEAFKRTAVDEAVQRVKNVYKNKISAIPFSEMIDALSCRKDYIVNDYARVKSGKYKDDVVQVLENYEDCCQIKAVPRLNDRRRLFDPEEFRAQVTAKNGGFYYNRDFFRDGFLIKTVLKMSLDFDIQPTFDDLKQLDTERPVRLNDAVRVVKGDLKNFTGKVVSVAGSTCVVSDGTSTFDVDAGCLEKRVEVGDVFSYAGENGVVLQKEGNRVVLGIREMQDEVSVHINDLEGRVVERPKTTKTRPQTPKKRLDLLVNKNVRIVAGAYKGLVGIVKEVHRERCRVQLMSNLESVHVYKNDIREIAPTQQAQASATPGYKTPGSKTPGYTTPGYKTPGYTTPGYRTPGYAPPETEIQAASVYYGMKILIDGSEKTVSRMEESIYYTTDGREVAATEMVPVRPTNKYDPVFIFRGDHKEKNGVLIEFEEEIGKVELMGNEYVRVKLDDMAVKN</sequence>
<dbReference type="GO" id="GO:0003735">
    <property type="term" value="F:structural constituent of ribosome"/>
    <property type="evidence" value="ECO:0007669"/>
    <property type="project" value="InterPro"/>
</dbReference>
<comment type="subcellular location">
    <subcellularLocation>
        <location evidence="1">Nucleus</location>
    </subcellularLocation>
</comment>
<dbReference type="PANTHER" id="PTHR11125">
    <property type="entry name" value="SUPPRESSOR OF TY 5"/>
    <property type="match status" value="1"/>
</dbReference>
<dbReference type="Proteomes" id="UP000192639">
    <property type="component" value="Unassembled WGS sequence"/>
</dbReference>
<dbReference type="Pfam" id="PF03439">
    <property type="entry name" value="Spt5-NGN"/>
    <property type="match status" value="1"/>
</dbReference>
<comment type="similarity">
    <text evidence="2">Belongs to the SPT5 family.</text>
</comment>
<dbReference type="SUPFAM" id="SSF50104">
    <property type="entry name" value="Translation proteins SH3-like domain"/>
    <property type="match status" value="1"/>
</dbReference>
<evidence type="ECO:0000256" key="3">
    <source>
        <dbReference type="ARBA" id="ARBA00023163"/>
    </source>
</evidence>
<dbReference type="InterPro" id="IPR008991">
    <property type="entry name" value="Translation_prot_SH3-like_sf"/>
</dbReference>
<feature type="domain" description="KOW" evidence="9">
    <location>
        <begin position="158"/>
        <end position="185"/>
    </location>
</feature>
<gene>
    <name evidence="10" type="primary">SPT5</name>
    <name evidence="10" type="ORF">ECANGB1_547</name>
</gene>
<dbReference type="InterPro" id="IPR036735">
    <property type="entry name" value="NGN_dom_sf"/>
</dbReference>
<evidence type="ECO:0000256" key="5">
    <source>
        <dbReference type="ARBA" id="ARBA00024691"/>
    </source>
</evidence>
<feature type="region of interest" description="Disordered" evidence="8">
    <location>
        <begin position="425"/>
        <end position="453"/>
    </location>
</feature>
<evidence type="ECO:0000256" key="7">
    <source>
        <dbReference type="ARBA" id="ARBA00031006"/>
    </source>
</evidence>
<dbReference type="InterPro" id="IPR005825">
    <property type="entry name" value="Ribosomal_uL24_CS"/>
</dbReference>
<feature type="compositionally biased region" description="Acidic residues" evidence="8">
    <location>
        <begin position="1"/>
        <end position="23"/>
    </location>
</feature>
<dbReference type="InterPro" id="IPR005824">
    <property type="entry name" value="KOW"/>
</dbReference>
<feature type="region of interest" description="Disordered" evidence="8">
    <location>
        <begin position="1"/>
        <end position="28"/>
    </location>
</feature>
<dbReference type="PANTHER" id="PTHR11125:SF7">
    <property type="entry name" value="TRANSCRIPTION ELONGATION FACTOR SPT5"/>
    <property type="match status" value="1"/>
</dbReference>
<dbReference type="InterPro" id="IPR041978">
    <property type="entry name" value="KOW_Spt5_5"/>
</dbReference>
<dbReference type="PROSITE" id="PS01108">
    <property type="entry name" value="RIBOSOMAL_L24"/>
    <property type="match status" value="1"/>
</dbReference>
<reference evidence="10 11" key="1">
    <citation type="journal article" date="2017" name="Environ. Microbiol.">
        <title>Decay of the glycolytic pathway and adaptation to intranuclear parasitism within Enterocytozoonidae microsporidia.</title>
        <authorList>
            <person name="Wiredu Boakye D."/>
            <person name="Jaroenlak P."/>
            <person name="Prachumwat A."/>
            <person name="Williams T.A."/>
            <person name="Bateman K.S."/>
            <person name="Itsathitphaisarn O."/>
            <person name="Sritunyalucksana K."/>
            <person name="Paszkiewicz K.H."/>
            <person name="Moore K.A."/>
            <person name="Stentiford G.D."/>
            <person name="Williams B.A."/>
        </authorList>
    </citation>
    <scope>NUCLEOTIDE SEQUENCE [LARGE SCALE GENOMIC DNA]</scope>
    <source>
        <strain evidence="10 11">GB1</strain>
    </source>
</reference>
<dbReference type="CDD" id="cd09888">
    <property type="entry name" value="NGN_Euk"/>
    <property type="match status" value="1"/>
</dbReference>
<dbReference type="GO" id="GO:0006412">
    <property type="term" value="P:translation"/>
    <property type="evidence" value="ECO:0007669"/>
    <property type="project" value="InterPro"/>
</dbReference>
<protein>
    <recommendedName>
        <fullName evidence="6">Chromatin elongation factor SPT5</fullName>
    </recommendedName>
    <alternativeName>
        <fullName evidence="7">Chromatin elongation factor spt5</fullName>
    </alternativeName>
</protein>
<evidence type="ECO:0000313" key="10">
    <source>
        <dbReference type="EMBL" id="ORD94553.1"/>
    </source>
</evidence>
<keyword evidence="11" id="KW-1185">Reference proteome</keyword>
<comment type="caution">
    <text evidence="10">The sequence shown here is derived from an EMBL/GenBank/DDBJ whole genome shotgun (WGS) entry which is preliminary data.</text>
</comment>
<dbReference type="Gene3D" id="3.30.70.940">
    <property type="entry name" value="NusG, N-terminal domain"/>
    <property type="match status" value="1"/>
</dbReference>
<evidence type="ECO:0000313" key="11">
    <source>
        <dbReference type="Proteomes" id="UP000192639"/>
    </source>
</evidence>
<dbReference type="GO" id="GO:0003729">
    <property type="term" value="F:mRNA binding"/>
    <property type="evidence" value="ECO:0007669"/>
    <property type="project" value="TreeGrafter"/>
</dbReference>
<evidence type="ECO:0000256" key="8">
    <source>
        <dbReference type="SAM" id="MobiDB-lite"/>
    </source>
</evidence>
<feature type="compositionally biased region" description="Low complexity" evidence="8">
    <location>
        <begin position="442"/>
        <end position="453"/>
    </location>
</feature>
<dbReference type="InterPro" id="IPR005100">
    <property type="entry name" value="NGN-domain"/>
</dbReference>
<dbReference type="GO" id="GO:0032784">
    <property type="term" value="P:regulation of DNA-templated transcription elongation"/>
    <property type="evidence" value="ECO:0007669"/>
    <property type="project" value="InterPro"/>
</dbReference>
<dbReference type="SMART" id="SM00739">
    <property type="entry name" value="KOW"/>
    <property type="match status" value="4"/>
</dbReference>
<dbReference type="GO" id="GO:0006357">
    <property type="term" value="P:regulation of transcription by RNA polymerase II"/>
    <property type="evidence" value="ECO:0007669"/>
    <property type="project" value="InterPro"/>
</dbReference>
<feature type="domain" description="KOW" evidence="9">
    <location>
        <begin position="258"/>
        <end position="285"/>
    </location>
</feature>
<evidence type="ECO:0000256" key="1">
    <source>
        <dbReference type="ARBA" id="ARBA00004123"/>
    </source>
</evidence>
<keyword evidence="4" id="KW-0539">Nucleus</keyword>
<dbReference type="GO" id="GO:0006368">
    <property type="term" value="P:transcription elongation by RNA polymerase II"/>
    <property type="evidence" value="ECO:0007669"/>
    <property type="project" value="TreeGrafter"/>
</dbReference>
<proteinExistence type="inferred from homology"/>
<dbReference type="InterPro" id="IPR039385">
    <property type="entry name" value="NGN_Euk"/>
</dbReference>
<dbReference type="GO" id="GO:0032044">
    <property type="term" value="C:DSIF complex"/>
    <property type="evidence" value="ECO:0007669"/>
    <property type="project" value="TreeGrafter"/>
</dbReference>
<name>A0A1Y1S8N7_9MICR</name>
<evidence type="ECO:0000259" key="9">
    <source>
        <dbReference type="SMART" id="SM00739"/>
    </source>
</evidence>
<dbReference type="EMBL" id="LWDP01000016">
    <property type="protein sequence ID" value="ORD94553.1"/>
    <property type="molecule type" value="Genomic_DNA"/>
</dbReference>
<keyword evidence="3" id="KW-0804">Transcription</keyword>
<evidence type="ECO:0000256" key="6">
    <source>
        <dbReference type="ARBA" id="ARBA00029865"/>
    </source>
</evidence>
<dbReference type="InterPro" id="IPR039659">
    <property type="entry name" value="SPT5"/>
</dbReference>
<evidence type="ECO:0000256" key="2">
    <source>
        <dbReference type="ARBA" id="ARBA00006956"/>
    </source>
</evidence>
<organism evidence="10 11">
    <name type="scientific">Enterospora canceri</name>
    <dbReference type="NCBI Taxonomy" id="1081671"/>
    <lineage>
        <taxon>Eukaryota</taxon>
        <taxon>Fungi</taxon>
        <taxon>Fungi incertae sedis</taxon>
        <taxon>Microsporidia</taxon>
        <taxon>Enterocytozoonidae</taxon>
        <taxon>Enterospora</taxon>
    </lineage>
</organism>
<accession>A0A1Y1S8N7</accession>
<feature type="domain" description="KOW" evidence="9">
    <location>
        <begin position="371"/>
        <end position="398"/>
    </location>
</feature>
<dbReference type="OrthoDB" id="28901at2759"/>
<dbReference type="VEuPathDB" id="MicrosporidiaDB:ECANGB1_547"/>
<dbReference type="GO" id="GO:0005840">
    <property type="term" value="C:ribosome"/>
    <property type="evidence" value="ECO:0007669"/>
    <property type="project" value="InterPro"/>
</dbReference>
<comment type="function">
    <text evidence="5">The SPT4-SPT5 complex mediates both activation and inhibition of transcription elongation, and plays a role in pre-mRNA processing. This complex seems to be important for the stability of the RNA polymerase II elongation machinery on the chromatin template but not for the inherent ability of this machinery to translocate down the gene.</text>
</comment>
<feature type="domain" description="KOW" evidence="9">
    <location>
        <begin position="518"/>
        <end position="545"/>
    </location>
</feature>
<dbReference type="AlphaFoldDB" id="A0A1Y1S8N7"/>
<dbReference type="Gene3D" id="2.30.30.30">
    <property type="match status" value="2"/>
</dbReference>
<evidence type="ECO:0000256" key="4">
    <source>
        <dbReference type="ARBA" id="ARBA00023242"/>
    </source>
</evidence>
<dbReference type="InterPro" id="IPR014722">
    <property type="entry name" value="Rib_uL2_dom2"/>
</dbReference>
<dbReference type="Pfam" id="PF23290">
    <property type="entry name" value="KOW5_SPT5"/>
    <property type="match status" value="1"/>
</dbReference>